<feature type="transmembrane region" description="Helical" evidence="1">
    <location>
        <begin position="284"/>
        <end position="304"/>
    </location>
</feature>
<organism evidence="2 3">
    <name type="scientific">Rudaeicoccus suwonensis</name>
    <dbReference type="NCBI Taxonomy" id="657409"/>
    <lineage>
        <taxon>Bacteria</taxon>
        <taxon>Bacillati</taxon>
        <taxon>Actinomycetota</taxon>
        <taxon>Actinomycetes</taxon>
        <taxon>Micrococcales</taxon>
        <taxon>Dermacoccaceae</taxon>
        <taxon>Rudaeicoccus</taxon>
    </lineage>
</organism>
<feature type="transmembrane region" description="Helical" evidence="1">
    <location>
        <begin position="208"/>
        <end position="235"/>
    </location>
</feature>
<gene>
    <name evidence="2" type="ORF">BKA23_0842</name>
</gene>
<keyword evidence="3" id="KW-1185">Reference proteome</keyword>
<feature type="transmembrane region" description="Helical" evidence="1">
    <location>
        <begin position="101"/>
        <end position="121"/>
    </location>
</feature>
<dbReference type="EMBL" id="VIVQ01000001">
    <property type="protein sequence ID" value="TWE12046.1"/>
    <property type="molecule type" value="Genomic_DNA"/>
</dbReference>
<evidence type="ECO:0000313" key="2">
    <source>
        <dbReference type="EMBL" id="TWE12046.1"/>
    </source>
</evidence>
<keyword evidence="1" id="KW-0472">Membrane</keyword>
<name>A0A561E8W6_9MICO</name>
<accession>A0A561E8W6</accession>
<dbReference type="Pfam" id="PF01944">
    <property type="entry name" value="SpoIIM"/>
    <property type="match status" value="1"/>
</dbReference>
<dbReference type="RefSeq" id="WP_145225746.1">
    <property type="nucleotide sequence ID" value="NZ_VIVQ01000001.1"/>
</dbReference>
<dbReference type="AlphaFoldDB" id="A0A561E8W6"/>
<keyword evidence="1" id="KW-0812">Transmembrane</keyword>
<protein>
    <submittedName>
        <fullName evidence="2">Putative membrane protein SpoIIM required for sporulation</fullName>
    </submittedName>
</protein>
<comment type="caution">
    <text evidence="2">The sequence shown here is derived from an EMBL/GenBank/DDBJ whole genome shotgun (WGS) entry which is preliminary data.</text>
</comment>
<dbReference type="InterPro" id="IPR002798">
    <property type="entry name" value="SpoIIM-like"/>
</dbReference>
<sequence>MDLDAYVAAHHGEWDRLRMLGRRSKLSGEEADELLDLYQRVATHLSQVRSGAPDPAVIQHLSTLLAQARTAALGRRTASWSSVANFLLLDFPATLYRARRWWITTAAVSVCVALVIGVWVARNPQVQSSFLSPAQTQQLVNHDFAGYYSQYGGTDFATHVWTNNAFIAALCIAFGVLGVPIVAILWSNMLNVAVLGGVMAANGRAGEFFTFILPHGILELTAVFVAAGAGLRLFWSWVEPGPRRRVDALAHEARATVTIAIGLIGVLLVSGCIEAFVTPSQLPPWARIGIGVLAEIAFLTYVFVLGRRAALTGVTGDVGEIDQSAEAPTVG</sequence>
<dbReference type="PANTHER" id="PTHR35337:SF1">
    <property type="entry name" value="SLR1478 PROTEIN"/>
    <property type="match status" value="1"/>
</dbReference>
<reference evidence="2 3" key="1">
    <citation type="submission" date="2019-06" db="EMBL/GenBank/DDBJ databases">
        <title>Sequencing the genomes of 1000 actinobacteria strains.</title>
        <authorList>
            <person name="Klenk H.-P."/>
        </authorList>
    </citation>
    <scope>NUCLEOTIDE SEQUENCE [LARGE SCALE GENOMIC DNA]</scope>
    <source>
        <strain evidence="2 3">DSM 19560</strain>
    </source>
</reference>
<proteinExistence type="predicted"/>
<feature type="transmembrane region" description="Helical" evidence="1">
    <location>
        <begin position="255"/>
        <end position="277"/>
    </location>
</feature>
<dbReference type="Proteomes" id="UP000318297">
    <property type="component" value="Unassembled WGS sequence"/>
</dbReference>
<feature type="transmembrane region" description="Helical" evidence="1">
    <location>
        <begin position="165"/>
        <end position="187"/>
    </location>
</feature>
<evidence type="ECO:0000256" key="1">
    <source>
        <dbReference type="SAM" id="Phobius"/>
    </source>
</evidence>
<dbReference type="OrthoDB" id="5243448at2"/>
<dbReference type="PANTHER" id="PTHR35337">
    <property type="entry name" value="SLR1478 PROTEIN"/>
    <property type="match status" value="1"/>
</dbReference>
<keyword evidence="1" id="KW-1133">Transmembrane helix</keyword>
<evidence type="ECO:0000313" key="3">
    <source>
        <dbReference type="Proteomes" id="UP000318297"/>
    </source>
</evidence>